<dbReference type="Proteomes" id="UP000017861">
    <property type="component" value="Unassembled WGS sequence"/>
</dbReference>
<accession>V5B5M9</accession>
<dbReference type="EMBL" id="AYLP01000153">
    <property type="protein sequence ID" value="ESS62919.1"/>
    <property type="molecule type" value="Genomic_DNA"/>
</dbReference>
<evidence type="ECO:0000313" key="3">
    <source>
        <dbReference type="Proteomes" id="UP000017861"/>
    </source>
</evidence>
<protein>
    <submittedName>
        <fullName evidence="2">Uncharacterized protein</fullName>
    </submittedName>
</protein>
<keyword evidence="1" id="KW-0472">Membrane</keyword>
<comment type="caution">
    <text evidence="2">The sequence shown here is derived from an EMBL/GenBank/DDBJ whole genome shotgun (WGS) entry which is preliminary data.</text>
</comment>
<organism evidence="2 3">
    <name type="scientific">Trypanosoma cruzi Dm28c</name>
    <dbReference type="NCBI Taxonomy" id="1416333"/>
    <lineage>
        <taxon>Eukaryota</taxon>
        <taxon>Discoba</taxon>
        <taxon>Euglenozoa</taxon>
        <taxon>Kinetoplastea</taxon>
        <taxon>Metakinetoplastina</taxon>
        <taxon>Trypanosomatida</taxon>
        <taxon>Trypanosomatidae</taxon>
        <taxon>Trypanosoma</taxon>
        <taxon>Schizotrypanum</taxon>
    </lineage>
</organism>
<sequence>MCGGFTVVPPSLSLSLLHFFLFFSLCFALLCFVLHISCGEGRRHTLASYKKRVAGALRRAEGGEVCVYKK</sequence>
<name>V5B5M9_TRYCR</name>
<keyword evidence="1" id="KW-1133">Transmembrane helix</keyword>
<dbReference type="VEuPathDB" id="TriTrypDB:TCDM_09348"/>
<proteinExistence type="predicted"/>
<dbReference type="AlphaFoldDB" id="V5B5M9"/>
<evidence type="ECO:0000313" key="2">
    <source>
        <dbReference type="EMBL" id="ESS62919.1"/>
    </source>
</evidence>
<evidence type="ECO:0000256" key="1">
    <source>
        <dbReference type="SAM" id="Phobius"/>
    </source>
</evidence>
<gene>
    <name evidence="2" type="ORF">TCDM_09348</name>
</gene>
<keyword evidence="1" id="KW-0812">Transmembrane</keyword>
<reference evidence="2 3" key="1">
    <citation type="journal article" date="2014" name="Genome Announc.">
        <title>Trypanosoma cruzi Clone Dm28c Draft Genome Sequence.</title>
        <authorList>
            <person name="Grisard E.C."/>
            <person name="Teixeira S.M."/>
            <person name="de Almeida L.G."/>
            <person name="Stoco P.H."/>
            <person name="Gerber A.L."/>
            <person name="Talavera-Lopez C."/>
            <person name="Lima O.C."/>
            <person name="Andersson B."/>
            <person name="de Vasconcelos A.T."/>
        </authorList>
    </citation>
    <scope>NUCLEOTIDE SEQUENCE [LARGE SCALE GENOMIC DNA]</scope>
    <source>
        <strain evidence="2 3">Dm28c</strain>
    </source>
</reference>
<feature type="transmembrane region" description="Helical" evidence="1">
    <location>
        <begin position="16"/>
        <end position="36"/>
    </location>
</feature>